<gene>
    <name evidence="2" type="ORF">E1757_30635</name>
</gene>
<dbReference type="Proteomes" id="UP000295636">
    <property type="component" value="Unassembled WGS sequence"/>
</dbReference>
<keyword evidence="1" id="KW-0812">Transmembrane</keyword>
<protein>
    <recommendedName>
        <fullName evidence="4">Holin</fullName>
    </recommendedName>
</protein>
<feature type="transmembrane region" description="Helical" evidence="1">
    <location>
        <begin position="66"/>
        <end position="88"/>
    </location>
</feature>
<evidence type="ECO:0000256" key="1">
    <source>
        <dbReference type="SAM" id="Phobius"/>
    </source>
</evidence>
<dbReference type="OrthoDB" id="2645712at2"/>
<reference evidence="2 3" key="1">
    <citation type="submission" date="2019-03" db="EMBL/GenBank/DDBJ databases">
        <title>This is whole genome sequence of Paenibacillus sp MS74 strain.</title>
        <authorList>
            <person name="Trinh H.N."/>
        </authorList>
    </citation>
    <scope>NUCLEOTIDE SEQUENCE [LARGE SCALE GENOMIC DNA]</scope>
    <source>
        <strain evidence="2 3">MS74</strain>
    </source>
</reference>
<evidence type="ECO:0008006" key="4">
    <source>
        <dbReference type="Google" id="ProtNLM"/>
    </source>
</evidence>
<evidence type="ECO:0000313" key="3">
    <source>
        <dbReference type="Proteomes" id="UP000295636"/>
    </source>
</evidence>
<proteinExistence type="predicted"/>
<keyword evidence="1" id="KW-1133">Transmembrane helix</keyword>
<feature type="transmembrane region" description="Helical" evidence="1">
    <location>
        <begin position="6"/>
        <end position="28"/>
    </location>
</feature>
<dbReference type="AlphaFoldDB" id="A0A4V2ZSB5"/>
<accession>A0A4V2ZSB5</accession>
<evidence type="ECO:0000313" key="2">
    <source>
        <dbReference type="EMBL" id="TDF92154.1"/>
    </source>
</evidence>
<organism evidence="2 3">
    <name type="scientific">Paenibacillus piri</name>
    <dbReference type="NCBI Taxonomy" id="2547395"/>
    <lineage>
        <taxon>Bacteria</taxon>
        <taxon>Bacillati</taxon>
        <taxon>Bacillota</taxon>
        <taxon>Bacilli</taxon>
        <taxon>Bacillales</taxon>
        <taxon>Paenibacillaceae</taxon>
        <taxon>Paenibacillus</taxon>
    </lineage>
</organism>
<sequence length="102" mass="11081">MDGQFFTWEALSAMGGASLLTFFIVQYTKITVERWLRLPTDIFACMVAYVVLLASQLAAGADGSDWRLYGITFANAFLVAAAAGHLQAKSIHPPTPKKKGDL</sequence>
<feature type="transmembrane region" description="Helical" evidence="1">
    <location>
        <begin position="40"/>
        <end position="60"/>
    </location>
</feature>
<keyword evidence="3" id="KW-1185">Reference proteome</keyword>
<dbReference type="EMBL" id="SMRT01000022">
    <property type="protein sequence ID" value="TDF92154.1"/>
    <property type="molecule type" value="Genomic_DNA"/>
</dbReference>
<name>A0A4V2ZSB5_9BACL</name>
<comment type="caution">
    <text evidence="2">The sequence shown here is derived from an EMBL/GenBank/DDBJ whole genome shotgun (WGS) entry which is preliminary data.</text>
</comment>
<keyword evidence="1" id="KW-0472">Membrane</keyword>